<evidence type="ECO:0000313" key="2">
    <source>
        <dbReference type="EMBL" id="PCM49473.1"/>
    </source>
</evidence>
<gene>
    <name evidence="2" type="ORF">CP335_11410</name>
</gene>
<comment type="caution">
    <text evidence="2">The sequence shown here is derived from an EMBL/GenBank/DDBJ whole genome shotgun (WGS) entry which is preliminary data.</text>
</comment>
<dbReference type="EMBL" id="NXHE01000011">
    <property type="protein sequence ID" value="PCM49473.1"/>
    <property type="molecule type" value="Genomic_DNA"/>
</dbReference>
<evidence type="ECO:0000256" key="1">
    <source>
        <dbReference type="SAM" id="MobiDB-lite"/>
    </source>
</evidence>
<protein>
    <submittedName>
        <fullName evidence="2">Uncharacterized protein</fullName>
    </submittedName>
</protein>
<evidence type="ECO:0000313" key="3">
    <source>
        <dbReference type="Proteomes" id="UP000218643"/>
    </source>
</evidence>
<proteinExistence type="predicted"/>
<organism evidence="2 3">
    <name type="scientific">Pseudomonas fluorescens</name>
    <dbReference type="NCBI Taxonomy" id="294"/>
    <lineage>
        <taxon>Bacteria</taxon>
        <taxon>Pseudomonadati</taxon>
        <taxon>Pseudomonadota</taxon>
        <taxon>Gammaproteobacteria</taxon>
        <taxon>Pseudomonadales</taxon>
        <taxon>Pseudomonadaceae</taxon>
        <taxon>Pseudomonas</taxon>
    </lineage>
</organism>
<dbReference type="AlphaFoldDB" id="A0A854X750"/>
<feature type="region of interest" description="Disordered" evidence="1">
    <location>
        <begin position="203"/>
        <end position="223"/>
    </location>
</feature>
<sequence length="223" mass="24745">MYSSVLFCSDSLTSFSKELYGEEVPVNVAYHDLSANNREKVTGSDFGIIVHTNLPGERERVQAVAFQAKKLYDKKAYLPIAQASAQTNYFADGAYTCLYDVSQKKDLLKLPPAILQTKHASRAPKTQHNYAINRKDLPPATTALSLFLIKIIQNENMNIGAKTFNSLAQAAAFMRGTPASRETNDISRVLTISIGRMTNQQELNSLTDLFPPTPSEEPRLNDL</sequence>
<reference evidence="2 3" key="2">
    <citation type="submission" date="2017-10" db="EMBL/GenBank/DDBJ databases">
        <title>Rhizosphere-associated Pseudomonas modulate jasmonic acid/salicylic acid antagonism to induce systemic resistance to herbivores at the cost of susceptibility to pathogens.</title>
        <authorList>
            <person name="Haney C.H."/>
            <person name="Wiesmann C.L."/>
            <person name="Shapiro L.R."/>
            <person name="O'Sullivan L.R."/>
            <person name="Khorasani S."/>
            <person name="Melnyk R.A."/>
            <person name="Xiao L."/>
            <person name="Bush J."/>
            <person name="Carrillo J."/>
            <person name="Pierce N.E."/>
            <person name="Ausubel F.M."/>
        </authorList>
    </citation>
    <scope>NUCLEOTIDE SEQUENCE [LARGE SCALE GENOMIC DNA]</scope>
    <source>
        <strain evidence="2 3">CH229</strain>
    </source>
</reference>
<accession>A0A854X750</accession>
<reference evidence="2 3" key="1">
    <citation type="submission" date="2017-09" db="EMBL/GenBank/DDBJ databases">
        <authorList>
            <person name="Haney C."/>
            <person name="Melnyk R."/>
        </authorList>
    </citation>
    <scope>NUCLEOTIDE SEQUENCE [LARGE SCALE GENOMIC DNA]</scope>
    <source>
        <strain evidence="2 3">CH229</strain>
    </source>
</reference>
<dbReference type="Proteomes" id="UP000218643">
    <property type="component" value="Unassembled WGS sequence"/>
</dbReference>
<name>A0A854X750_PSEFL</name>